<feature type="domain" description="Prolyl 4-hydroxylase alpha subunit Fe(2+) 2OG dioxygenase" evidence="3">
    <location>
        <begin position="160"/>
        <end position="246"/>
    </location>
</feature>
<dbReference type="Pfam" id="PF13640">
    <property type="entry name" value="2OG-FeII_Oxy_3"/>
    <property type="match status" value="1"/>
</dbReference>
<dbReference type="PANTHER" id="PTHR33099">
    <property type="entry name" value="FE2OG DIOXYGENASE DOMAIN-CONTAINING PROTEIN"/>
    <property type="match status" value="1"/>
</dbReference>
<dbReference type="Proteomes" id="UP000284842">
    <property type="component" value="Unassembled WGS sequence"/>
</dbReference>
<accession>A0A409YY79</accession>
<sequence length="1162" mass="126607">MSHSAAGHCDPAVQVSAESLATVDEASSDSSDEYDGDLNDDLDDALRGDFEFTGSYYHRSVEPNAPNPGLTIEGLGLVGLPLSERDATAIVSLSAQAPFGKGLHTVIDTTVRDTWEIEPAKISFANPAWLPFVDQIATQKVWASLGVAPFTTRPKCELYKLLLYQKGSHFRPHQDTAKANGMFATIIIVLPSAFEGGEVHVSHAGTTTVLDIAKDSAFSTSVLAWYTDVVHEVKPLTAGYRLALSYNLIHTSPNAPKPSLPNLQEGPLQLFKDTLQRWKDDKYPEDCIPDPALFAFMLAHQYSQLDIKRGLSALKGKDAFLVSHLLPIAQEMGFVFCLANLVKTVSGSADDCGYSYSKRRRSGYWGRYDEYDDDDDGETPDILEVEEESMEISNLIRITANEAVDLGVGKFDLSSEALVPRTAFDHLSPDDSEYEGYQGNYAGNVDQWYRRSALVIYNEVDEISIIMSISGAPSLLRTLPFTETPTAKARQIVNIVLLKGLDGITATTVLSHAVLWKDHVIWNKAVQCLTSLDAIQSAIIKGRDVFGLDTLQPGLSGRIKKCGTLKDRFSVTKVVATHFSDGMNTPWIKDIINDALVSYSSASVADVPNLVQLAQELEDGLTKLATTVIPKTAAQPNSYDFHVTLTEALEALKNQMENSEGNQDKADILSGLVRQSLMAAASQWSSQPPPPPPTAYSYMHANSTLSPTVLGERINRLIKMCFSTGNSDVCTEIGKFIGVDRQMDLLSASRAHVGNNTPPWVQEIMKSVVSTYSNPAISHIPTLTWMAKELGPQCIDSLVANKIPKSGIYEFLFALAKSLQECLSLLSRDQNTTEDTKVAFKMAISRCVQTFIPQWEAGVQIVTAYTGYGPYRTAIPAAGPNAKVKRILDIVEFCFTIGDLSPCTTLFRYLLQIQGNTNVANRFKEVHSPLVPLLKAILTKHNKDILLEPFKSFFKGTISLYLGRILGVVPPAAITVLPTRSVTCSCAECNRLKTFLGDSNQTLDIMAVQAVRTHVEKQIALARIGPIITLDTIRGRTPYTLRITKRNEVMAGFKWKEAQTEALKFVQVVGGNDENLRQLMQERYDDMIKSFSGTKTFVVGQLTVGGAAVVAPSTSAAPVPGPSGSSGVGGSAANTAVAPVAGGKRKQRPPPPTNIIDVIDLT</sequence>
<dbReference type="AlphaFoldDB" id="A0A409YY79"/>
<keyword evidence="5" id="KW-1185">Reference proteome</keyword>
<organism evidence="4 5">
    <name type="scientific">Panaeolus cyanescens</name>
    <dbReference type="NCBI Taxonomy" id="181874"/>
    <lineage>
        <taxon>Eukaryota</taxon>
        <taxon>Fungi</taxon>
        <taxon>Dikarya</taxon>
        <taxon>Basidiomycota</taxon>
        <taxon>Agaricomycotina</taxon>
        <taxon>Agaricomycetes</taxon>
        <taxon>Agaricomycetidae</taxon>
        <taxon>Agaricales</taxon>
        <taxon>Agaricineae</taxon>
        <taxon>Galeropsidaceae</taxon>
        <taxon>Panaeolus</taxon>
    </lineage>
</organism>
<keyword evidence="1" id="KW-0175">Coiled coil</keyword>
<feature type="region of interest" description="Disordered" evidence="2">
    <location>
        <begin position="1114"/>
        <end position="1162"/>
    </location>
</feature>
<feature type="coiled-coil region" evidence="1">
    <location>
        <begin position="642"/>
        <end position="669"/>
    </location>
</feature>
<protein>
    <recommendedName>
        <fullName evidence="3">Prolyl 4-hydroxylase alpha subunit Fe(2+) 2OG dioxygenase domain-containing protein</fullName>
    </recommendedName>
</protein>
<feature type="region of interest" description="Disordered" evidence="2">
    <location>
        <begin position="1"/>
        <end position="39"/>
    </location>
</feature>
<evidence type="ECO:0000313" key="5">
    <source>
        <dbReference type="Proteomes" id="UP000284842"/>
    </source>
</evidence>
<dbReference type="InParanoid" id="A0A409YY79"/>
<comment type="caution">
    <text evidence="4">The sequence shown here is derived from an EMBL/GenBank/DDBJ whole genome shotgun (WGS) entry which is preliminary data.</text>
</comment>
<evidence type="ECO:0000313" key="4">
    <source>
        <dbReference type="EMBL" id="PPR07883.1"/>
    </source>
</evidence>
<reference evidence="4 5" key="1">
    <citation type="journal article" date="2018" name="Evol. Lett.">
        <title>Horizontal gene cluster transfer increased hallucinogenic mushroom diversity.</title>
        <authorList>
            <person name="Reynolds H.T."/>
            <person name="Vijayakumar V."/>
            <person name="Gluck-Thaler E."/>
            <person name="Korotkin H.B."/>
            <person name="Matheny P.B."/>
            <person name="Slot J.C."/>
        </authorList>
    </citation>
    <scope>NUCLEOTIDE SEQUENCE [LARGE SCALE GENOMIC DNA]</scope>
    <source>
        <strain evidence="4 5">2629</strain>
    </source>
</reference>
<gene>
    <name evidence="4" type="ORF">CVT24_005620</name>
</gene>
<evidence type="ECO:0000256" key="1">
    <source>
        <dbReference type="SAM" id="Coils"/>
    </source>
</evidence>
<dbReference type="Gene3D" id="2.60.120.620">
    <property type="entry name" value="q2cbj1_9rhob like domain"/>
    <property type="match status" value="1"/>
</dbReference>
<dbReference type="PANTHER" id="PTHR33099:SF7">
    <property type="entry name" value="MYND-TYPE DOMAIN-CONTAINING PROTEIN"/>
    <property type="match status" value="1"/>
</dbReference>
<dbReference type="InterPro" id="IPR044862">
    <property type="entry name" value="Pro_4_hyd_alph_FE2OG_OXY"/>
</dbReference>
<evidence type="ECO:0000256" key="2">
    <source>
        <dbReference type="SAM" id="MobiDB-lite"/>
    </source>
</evidence>
<evidence type="ECO:0000259" key="3">
    <source>
        <dbReference type="Pfam" id="PF13640"/>
    </source>
</evidence>
<proteinExistence type="predicted"/>
<feature type="compositionally biased region" description="Low complexity" evidence="2">
    <location>
        <begin position="1114"/>
        <end position="1123"/>
    </location>
</feature>
<dbReference type="OrthoDB" id="124582at2759"/>
<feature type="compositionally biased region" description="Acidic residues" evidence="2">
    <location>
        <begin position="26"/>
        <end position="39"/>
    </location>
</feature>
<dbReference type="EMBL" id="NHTK01000317">
    <property type="protein sequence ID" value="PPR07883.1"/>
    <property type="molecule type" value="Genomic_DNA"/>
</dbReference>
<name>A0A409YY79_9AGAR</name>